<dbReference type="GO" id="GO:0004504">
    <property type="term" value="F:peptidylglycine monooxygenase activity"/>
    <property type="evidence" value="ECO:0007669"/>
    <property type="project" value="TreeGrafter"/>
</dbReference>
<evidence type="ECO:0000256" key="2">
    <source>
        <dbReference type="ARBA" id="ARBA00023157"/>
    </source>
</evidence>
<gene>
    <name evidence="7" type="ORF">C0Q70_19814</name>
</gene>
<dbReference type="Gene3D" id="2.60.120.230">
    <property type="match status" value="1"/>
</dbReference>
<dbReference type="PANTHER" id="PTHR10680:SF14">
    <property type="entry name" value="PEPTIDYL-GLYCINE ALPHA-AMIDATING MONOOXYGENASE"/>
    <property type="match status" value="1"/>
</dbReference>
<dbReference type="Pfam" id="PF03712">
    <property type="entry name" value="Cu2_monoox_C"/>
    <property type="match status" value="1"/>
</dbReference>
<dbReference type="OrthoDB" id="10044505at2759"/>
<feature type="domain" description="Copper type II ascorbate-dependent monooxygenase C-terminal" evidence="6">
    <location>
        <begin position="106"/>
        <end position="250"/>
    </location>
</feature>
<organism evidence="7 8">
    <name type="scientific">Pomacea canaliculata</name>
    <name type="common">Golden apple snail</name>
    <dbReference type="NCBI Taxonomy" id="400727"/>
    <lineage>
        <taxon>Eukaryota</taxon>
        <taxon>Metazoa</taxon>
        <taxon>Spiralia</taxon>
        <taxon>Lophotrochozoa</taxon>
        <taxon>Mollusca</taxon>
        <taxon>Gastropoda</taxon>
        <taxon>Caenogastropoda</taxon>
        <taxon>Architaenioglossa</taxon>
        <taxon>Ampullarioidea</taxon>
        <taxon>Ampullariidae</taxon>
        <taxon>Pomacea</taxon>
    </lineage>
</organism>
<accession>A0A2T7NDT2</accession>
<dbReference type="InterPro" id="IPR014784">
    <property type="entry name" value="Cu2_ascorb_mOase-like_C"/>
</dbReference>
<dbReference type="InterPro" id="IPR008977">
    <property type="entry name" value="PHM/PNGase_F_dom_sf"/>
</dbReference>
<evidence type="ECO:0000259" key="5">
    <source>
        <dbReference type="Pfam" id="PF01082"/>
    </source>
</evidence>
<feature type="signal peptide" evidence="4">
    <location>
        <begin position="1"/>
        <end position="20"/>
    </location>
</feature>
<dbReference type="InterPro" id="IPR000323">
    <property type="entry name" value="Cu2_ascorb_mOase_N"/>
</dbReference>
<evidence type="ECO:0000313" key="7">
    <source>
        <dbReference type="EMBL" id="PVD19327.1"/>
    </source>
</evidence>
<dbReference type="SUPFAM" id="SSF49742">
    <property type="entry name" value="PHM/PNGase F"/>
    <property type="match status" value="2"/>
</dbReference>
<feature type="domain" description="Copper type II ascorbate-dependent monooxygenase N-terminal" evidence="5">
    <location>
        <begin position="31"/>
        <end position="88"/>
    </location>
</feature>
<proteinExistence type="predicted"/>
<dbReference type="PANTHER" id="PTHR10680">
    <property type="entry name" value="PEPTIDYL-GLYCINE ALPHA-AMIDATING MONOOXYGENASE"/>
    <property type="match status" value="1"/>
</dbReference>
<sequence>MTIPILLLLLLGSFGVYCVADDSDNGLFEINIRMPNATSQRKDDLVCHAYKLPSTESYILKFIPHASMHVAHHMMVYGCTTPGDNQRTIGYIRRYTANDDTRQPQQAGYYVLGNYGSIPPQMPAFKMESACEFNLNYTIYPVGYRTHGHNIAVVNSGYRIRDGEWVELGRMSPQRPQTFYDIKTPGLDIRDGDILTSRCTFNSMRRTKPTQIGPTNDDEMCNFYILYSTYEQKDLTTATCFRNGNTFLWTEYFTQTPPDASSLRGSLVAKRSAASLTWIPDETHNDWLSEVWYNEDKIMFVKLLLEKNSSLGLADVQTILSRIETSSKRLTQT</sequence>
<comment type="caution">
    <text evidence="7">The sequence shown here is derived from an EMBL/GenBank/DDBJ whole genome shotgun (WGS) entry which is preliminary data.</text>
</comment>
<dbReference type="InterPro" id="IPR024548">
    <property type="entry name" value="Cu2_monoox_C"/>
</dbReference>
<feature type="chain" id="PRO_5015655155" evidence="4">
    <location>
        <begin position="21"/>
        <end position="333"/>
    </location>
</feature>
<evidence type="ECO:0000313" key="8">
    <source>
        <dbReference type="Proteomes" id="UP000245119"/>
    </source>
</evidence>
<dbReference type="Proteomes" id="UP000245119">
    <property type="component" value="Linkage Group LG13"/>
</dbReference>
<keyword evidence="3" id="KW-0325">Glycoprotein</keyword>
<evidence type="ECO:0000256" key="4">
    <source>
        <dbReference type="SAM" id="SignalP"/>
    </source>
</evidence>
<dbReference type="GO" id="GO:0005576">
    <property type="term" value="C:extracellular region"/>
    <property type="evidence" value="ECO:0007669"/>
    <property type="project" value="TreeGrafter"/>
</dbReference>
<dbReference type="Pfam" id="PF01082">
    <property type="entry name" value="Cu2_monooxygen"/>
    <property type="match status" value="1"/>
</dbReference>
<protein>
    <submittedName>
        <fullName evidence="7">Uncharacterized protein</fullName>
    </submittedName>
</protein>
<dbReference type="EMBL" id="PZQS01000013">
    <property type="protein sequence ID" value="PVD19327.1"/>
    <property type="molecule type" value="Genomic_DNA"/>
</dbReference>
<keyword evidence="8" id="KW-1185">Reference proteome</keyword>
<dbReference type="AlphaFoldDB" id="A0A2T7NDT2"/>
<keyword evidence="2" id="KW-1015">Disulfide bond</keyword>
<name>A0A2T7NDT2_POMCA</name>
<evidence type="ECO:0000256" key="1">
    <source>
        <dbReference type="ARBA" id="ARBA00022729"/>
    </source>
</evidence>
<evidence type="ECO:0000256" key="3">
    <source>
        <dbReference type="ARBA" id="ARBA00023180"/>
    </source>
</evidence>
<evidence type="ECO:0000259" key="6">
    <source>
        <dbReference type="Pfam" id="PF03712"/>
    </source>
</evidence>
<reference evidence="7 8" key="1">
    <citation type="submission" date="2018-04" db="EMBL/GenBank/DDBJ databases">
        <title>The genome of golden apple snail Pomacea canaliculata provides insight into stress tolerance and invasive adaptation.</title>
        <authorList>
            <person name="Liu C."/>
            <person name="Liu B."/>
            <person name="Ren Y."/>
            <person name="Zhang Y."/>
            <person name="Wang H."/>
            <person name="Li S."/>
            <person name="Jiang F."/>
            <person name="Yin L."/>
            <person name="Zhang G."/>
            <person name="Qian W."/>
            <person name="Fan W."/>
        </authorList>
    </citation>
    <scope>NUCLEOTIDE SEQUENCE [LARGE SCALE GENOMIC DNA]</scope>
    <source>
        <strain evidence="7">SZHN2017</strain>
        <tissue evidence="7">Muscle</tissue>
    </source>
</reference>
<dbReference type="GO" id="GO:0005507">
    <property type="term" value="F:copper ion binding"/>
    <property type="evidence" value="ECO:0007669"/>
    <property type="project" value="InterPro"/>
</dbReference>
<keyword evidence="1 4" id="KW-0732">Signal</keyword>